<feature type="domain" description="SGNH hydrolase-type esterase" evidence="3">
    <location>
        <begin position="191"/>
        <end position="353"/>
    </location>
</feature>
<accession>A0A1H6HRH7</accession>
<dbReference type="CDD" id="cd01831">
    <property type="entry name" value="Endoglucanase_E_like"/>
    <property type="match status" value="1"/>
</dbReference>
<dbReference type="InterPro" id="IPR052762">
    <property type="entry name" value="PCW_deacetylase/CE"/>
</dbReference>
<evidence type="ECO:0000313" key="5">
    <source>
        <dbReference type="Proteomes" id="UP000183190"/>
    </source>
</evidence>
<feature type="chain" id="PRO_5010377816" evidence="2">
    <location>
        <begin position="24"/>
        <end position="399"/>
    </location>
</feature>
<keyword evidence="2" id="KW-0732">Signal</keyword>
<dbReference type="Gene3D" id="3.40.50.1110">
    <property type="entry name" value="SGNH hydrolase"/>
    <property type="match status" value="1"/>
</dbReference>
<dbReference type="InterPro" id="IPR013830">
    <property type="entry name" value="SGNH_hydro"/>
</dbReference>
<evidence type="ECO:0000256" key="2">
    <source>
        <dbReference type="SAM" id="SignalP"/>
    </source>
</evidence>
<dbReference type="PANTHER" id="PTHR37834:SF2">
    <property type="entry name" value="ESTERASE, SGNH HYDROLASE-TYPE"/>
    <property type="match status" value="1"/>
</dbReference>
<evidence type="ECO:0000313" key="4">
    <source>
        <dbReference type="EMBL" id="SEH36573.1"/>
    </source>
</evidence>
<dbReference type="Pfam" id="PF13472">
    <property type="entry name" value="Lipase_GDSL_2"/>
    <property type="match status" value="1"/>
</dbReference>
<dbReference type="Gene3D" id="2.60.120.260">
    <property type="entry name" value="Galactose-binding domain-like"/>
    <property type="match status" value="1"/>
</dbReference>
<protein>
    <submittedName>
        <fullName evidence="4">GDSL-like Lipase/Acylhydrolase family protein</fullName>
    </submittedName>
</protein>
<reference evidence="4 5" key="1">
    <citation type="submission" date="2016-10" db="EMBL/GenBank/DDBJ databases">
        <authorList>
            <person name="de Groot N.N."/>
        </authorList>
    </citation>
    <scope>NUCLEOTIDE SEQUENCE [LARGE SCALE GENOMIC DNA]</scope>
    <source>
        <strain evidence="4 5">YAD2003</strain>
    </source>
</reference>
<dbReference type="AlphaFoldDB" id="A0A1H6HRH7"/>
<dbReference type="EMBL" id="FNWV01000001">
    <property type="protein sequence ID" value="SEH36573.1"/>
    <property type="molecule type" value="Genomic_DNA"/>
</dbReference>
<feature type="signal peptide" evidence="2">
    <location>
        <begin position="1"/>
        <end position="23"/>
    </location>
</feature>
<keyword evidence="4" id="KW-0378">Hydrolase</keyword>
<gene>
    <name evidence="4" type="ORF">SAMN02910265_00012</name>
</gene>
<proteinExistence type="predicted"/>
<dbReference type="InterPro" id="IPR037461">
    <property type="entry name" value="CtCE2-like_dom"/>
</dbReference>
<dbReference type="SUPFAM" id="SSF52266">
    <property type="entry name" value="SGNH hydrolase"/>
    <property type="match status" value="1"/>
</dbReference>
<dbReference type="Proteomes" id="UP000183190">
    <property type="component" value="Unassembled WGS sequence"/>
</dbReference>
<name>A0A1H6HRH7_RUMFL</name>
<evidence type="ECO:0000256" key="1">
    <source>
        <dbReference type="SAM" id="MobiDB-lite"/>
    </source>
</evidence>
<dbReference type="PROSITE" id="PS51257">
    <property type="entry name" value="PROKAR_LIPOPROTEIN"/>
    <property type="match status" value="1"/>
</dbReference>
<organism evidence="4 5">
    <name type="scientific">Ruminococcus flavefaciens</name>
    <dbReference type="NCBI Taxonomy" id="1265"/>
    <lineage>
        <taxon>Bacteria</taxon>
        <taxon>Bacillati</taxon>
        <taxon>Bacillota</taxon>
        <taxon>Clostridia</taxon>
        <taxon>Eubacteriales</taxon>
        <taxon>Oscillospiraceae</taxon>
        <taxon>Ruminococcus</taxon>
    </lineage>
</organism>
<feature type="region of interest" description="Disordered" evidence="1">
    <location>
        <begin position="363"/>
        <end position="385"/>
    </location>
</feature>
<dbReference type="InterPro" id="IPR036514">
    <property type="entry name" value="SGNH_hydro_sf"/>
</dbReference>
<dbReference type="GO" id="GO:0052689">
    <property type="term" value="F:carboxylic ester hydrolase activity"/>
    <property type="evidence" value="ECO:0007669"/>
    <property type="project" value="InterPro"/>
</dbReference>
<sequence>MNIMKKHISIIAVGCALCIAAVAAFTGCSKDNSDTAITAAKPENAETSILSEGELMLQSIPVTSDNAKLQSRTVVQDDVLWLVQSGSAAEFTVSGRSASITLAGSSGINNDEEHRPRYAVYIDDKQFCDVIMDKPEETISLWKDTDKTAAVKVMLLSEAMFGGVGIRSVNVDSDSAQPVTPLSAAPLTIEFIGDSITCGYGVESKSGSEPFMTSTENFSKSYAYLAAKSLGADYTTCCYSGYGIVSGYTGDGNKNANELLPDCYELASKFEDYDNDWSFPEQCDVVVINLGTNDFNYVSQDLEVRGSEFVDSYKTFLKNVREKRPNAAIICTVGTMGGDDVYTLIEQAVAELNDDKITSYFSQPQSMRDGMGANGHPSKRTQQNSADILSDKIRKVLGQ</sequence>
<evidence type="ECO:0000259" key="3">
    <source>
        <dbReference type="Pfam" id="PF13472"/>
    </source>
</evidence>
<dbReference type="PANTHER" id="PTHR37834">
    <property type="entry name" value="GDSL-LIKE LIPASE/ACYLHYDROLASE DOMAIN PROTEIN (AFU_ORTHOLOGUE AFUA_2G00620)"/>
    <property type="match status" value="1"/>
</dbReference>